<comment type="subcellular location">
    <subcellularLocation>
        <location evidence="1">Cell membrane</location>
        <topology evidence="1">Multi-pass membrane protein</topology>
    </subcellularLocation>
</comment>
<dbReference type="Gene3D" id="1.10.287.70">
    <property type="match status" value="1"/>
</dbReference>
<feature type="non-terminal residue" evidence="11">
    <location>
        <position position="1"/>
    </location>
</feature>
<evidence type="ECO:0000256" key="7">
    <source>
        <dbReference type="ARBA" id="ARBA00023170"/>
    </source>
</evidence>
<name>A0A0A8P332_9EUCA</name>
<dbReference type="AlphaFoldDB" id="A0A0A8P332"/>
<evidence type="ECO:0000256" key="6">
    <source>
        <dbReference type="ARBA" id="ARBA00023136"/>
    </source>
</evidence>
<reference evidence="11" key="1">
    <citation type="submission" date="2014-08" db="EMBL/GenBank/DDBJ databases">
        <authorList>
            <person name="Groh K."/>
        </authorList>
    </citation>
    <scope>NUCLEOTIDE SEQUENCE</scope>
    <source>
        <tissue evidence="11">Antennules</tissue>
    </source>
</reference>
<dbReference type="GO" id="GO:0005886">
    <property type="term" value="C:plasma membrane"/>
    <property type="evidence" value="ECO:0007669"/>
    <property type="project" value="UniProtKB-SubCell"/>
</dbReference>
<evidence type="ECO:0000256" key="4">
    <source>
        <dbReference type="ARBA" id="ARBA00022692"/>
    </source>
</evidence>
<dbReference type="InterPro" id="IPR052192">
    <property type="entry name" value="Insect_Ionotropic_Sensory_Rcpt"/>
</dbReference>
<dbReference type="GO" id="GO:0015276">
    <property type="term" value="F:ligand-gated monoatomic ion channel activity"/>
    <property type="evidence" value="ECO:0007669"/>
    <property type="project" value="InterPro"/>
</dbReference>
<keyword evidence="5 9" id="KW-1133">Transmembrane helix</keyword>
<feature type="transmembrane region" description="Helical" evidence="9">
    <location>
        <begin position="12"/>
        <end position="31"/>
    </location>
</feature>
<keyword evidence="3" id="KW-1003">Cell membrane</keyword>
<feature type="non-terminal residue" evidence="11">
    <location>
        <position position="215"/>
    </location>
</feature>
<keyword evidence="8" id="KW-0325">Glycoprotein</keyword>
<keyword evidence="6 9" id="KW-0472">Membrane</keyword>
<keyword evidence="4 9" id="KW-0812">Transmembrane</keyword>
<dbReference type="Pfam" id="PF00060">
    <property type="entry name" value="Lig_chan"/>
    <property type="match status" value="1"/>
</dbReference>
<dbReference type="InterPro" id="IPR001320">
    <property type="entry name" value="Iontro_rcpt_C"/>
</dbReference>
<organism evidence="11">
    <name type="scientific">Coenobita clypeatus</name>
    <dbReference type="NCBI Taxonomy" id="474045"/>
    <lineage>
        <taxon>Eukaryota</taxon>
        <taxon>Metazoa</taxon>
        <taxon>Ecdysozoa</taxon>
        <taxon>Arthropoda</taxon>
        <taxon>Crustacea</taxon>
        <taxon>Multicrustacea</taxon>
        <taxon>Malacostraca</taxon>
        <taxon>Eumalacostraca</taxon>
        <taxon>Eucarida</taxon>
        <taxon>Decapoda</taxon>
        <taxon>Pleocyemata</taxon>
        <taxon>Anomura</taxon>
        <taxon>Paguroidea</taxon>
        <taxon>Coenobitidae</taxon>
        <taxon>Coenobita</taxon>
    </lineage>
</organism>
<evidence type="ECO:0000256" key="3">
    <source>
        <dbReference type="ARBA" id="ARBA00022475"/>
    </source>
</evidence>
<protein>
    <submittedName>
        <fullName evidence="11">Variant Ionotropic Glutamate Receptor</fullName>
    </submittedName>
</protein>
<proteinExistence type="evidence at transcript level"/>
<evidence type="ECO:0000256" key="2">
    <source>
        <dbReference type="ARBA" id="ARBA00008685"/>
    </source>
</evidence>
<dbReference type="PANTHER" id="PTHR42643">
    <property type="entry name" value="IONOTROPIC RECEPTOR 20A-RELATED"/>
    <property type="match status" value="1"/>
</dbReference>
<dbReference type="EMBL" id="LN590532">
    <property type="protein sequence ID" value="CEF34394.1"/>
    <property type="molecule type" value="mRNA"/>
</dbReference>
<dbReference type="PANTHER" id="PTHR42643:SF24">
    <property type="entry name" value="IONOTROPIC RECEPTOR 60A"/>
    <property type="match status" value="1"/>
</dbReference>
<gene>
    <name evidence="11" type="primary">IR29</name>
</gene>
<evidence type="ECO:0000313" key="11">
    <source>
        <dbReference type="EMBL" id="CEF34394.1"/>
    </source>
</evidence>
<evidence type="ECO:0000256" key="8">
    <source>
        <dbReference type="ARBA" id="ARBA00023180"/>
    </source>
</evidence>
<sequence length="215" mass="24273">LFQEDIRGTTGWWWWERVALGVWMLMILVLTQSYTGNLTSLLAVRHINNPYEGLRDVLDSSVGIILLEYNVNTPYFRSVKSGVFRELGDLLDTKRVVYNAFSDMPASMNTLVRSGTHILFDVDTHFWNMMGADFSRTGRCDFYMARSSYLVSQVAILANKNSPLIPAIDHVAEGVVESGLFHKWLLYSQPNITSCLNTPTVITVTAVLTLSNLWG</sequence>
<feature type="domain" description="Ionotropic glutamate receptor C-terminal" evidence="10">
    <location>
        <begin position="14"/>
        <end position="215"/>
    </location>
</feature>
<evidence type="ECO:0000259" key="10">
    <source>
        <dbReference type="Pfam" id="PF00060"/>
    </source>
</evidence>
<accession>A0A0A8P332</accession>
<reference evidence="11" key="2">
    <citation type="submission" date="2015-01" db="EMBL/GenBank/DDBJ databases">
        <title>Expression of ionotropic receptors in terrestrial hermit crabs olfactory sensory neurons.</title>
        <authorList>
            <person name="Groh-Lunow K.C."/>
            <person name="Getahun M.N."/>
            <person name="Stensmyr M.C."/>
            <person name="Grosse-Wilde E."/>
            <person name="Hansson B.S."/>
        </authorList>
    </citation>
    <scope>NUCLEOTIDE SEQUENCE</scope>
    <source>
        <tissue evidence="11">Antennules</tissue>
    </source>
</reference>
<comment type="similarity">
    <text evidence="2">Belongs to the glutamate-gated ion channel (TC 1.A.10.1) family.</text>
</comment>
<dbReference type="GO" id="GO:0050906">
    <property type="term" value="P:detection of stimulus involved in sensory perception"/>
    <property type="evidence" value="ECO:0007669"/>
    <property type="project" value="UniProtKB-ARBA"/>
</dbReference>
<keyword evidence="7 11" id="KW-0675">Receptor</keyword>
<evidence type="ECO:0000256" key="1">
    <source>
        <dbReference type="ARBA" id="ARBA00004651"/>
    </source>
</evidence>
<evidence type="ECO:0000256" key="5">
    <source>
        <dbReference type="ARBA" id="ARBA00022989"/>
    </source>
</evidence>
<evidence type="ECO:0000256" key="9">
    <source>
        <dbReference type="SAM" id="Phobius"/>
    </source>
</evidence>